<feature type="compositionally biased region" description="Low complexity" evidence="1">
    <location>
        <begin position="481"/>
        <end position="501"/>
    </location>
</feature>
<dbReference type="EMBL" id="AZBU02000002">
    <property type="protein sequence ID" value="TKR94214.1"/>
    <property type="molecule type" value="Genomic_DNA"/>
</dbReference>
<evidence type="ECO:0000313" key="3">
    <source>
        <dbReference type="Proteomes" id="UP000298663"/>
    </source>
</evidence>
<evidence type="ECO:0000313" key="2">
    <source>
        <dbReference type="EMBL" id="TKR94214.1"/>
    </source>
</evidence>
<keyword evidence="3" id="KW-1185">Reference proteome</keyword>
<dbReference type="AlphaFoldDB" id="A0A4U5PDU8"/>
<organism evidence="2 3">
    <name type="scientific">Steinernema carpocapsae</name>
    <name type="common">Entomopathogenic nematode</name>
    <dbReference type="NCBI Taxonomy" id="34508"/>
    <lineage>
        <taxon>Eukaryota</taxon>
        <taxon>Metazoa</taxon>
        <taxon>Ecdysozoa</taxon>
        <taxon>Nematoda</taxon>
        <taxon>Chromadorea</taxon>
        <taxon>Rhabditida</taxon>
        <taxon>Tylenchina</taxon>
        <taxon>Panagrolaimomorpha</taxon>
        <taxon>Strongyloidoidea</taxon>
        <taxon>Steinernematidae</taxon>
        <taxon>Steinernema</taxon>
    </lineage>
</organism>
<feature type="region of interest" description="Disordered" evidence="1">
    <location>
        <begin position="124"/>
        <end position="157"/>
    </location>
</feature>
<comment type="caution">
    <text evidence="2">The sequence shown here is derived from an EMBL/GenBank/DDBJ whole genome shotgun (WGS) entry which is preliminary data.</text>
</comment>
<dbReference type="Proteomes" id="UP000298663">
    <property type="component" value="Unassembled WGS sequence"/>
</dbReference>
<feature type="region of interest" description="Disordered" evidence="1">
    <location>
        <begin position="480"/>
        <end position="551"/>
    </location>
</feature>
<accession>A0A4U5PDU8</accession>
<feature type="compositionally biased region" description="Low complexity" evidence="1">
    <location>
        <begin position="532"/>
        <end position="549"/>
    </location>
</feature>
<proteinExistence type="predicted"/>
<protein>
    <submittedName>
        <fullName evidence="2">Uncharacterized protein</fullName>
    </submittedName>
</protein>
<evidence type="ECO:0000256" key="1">
    <source>
        <dbReference type="SAM" id="MobiDB-lite"/>
    </source>
</evidence>
<reference evidence="2 3" key="1">
    <citation type="journal article" date="2015" name="Genome Biol.">
        <title>Comparative genomics of Steinernema reveals deeply conserved gene regulatory networks.</title>
        <authorList>
            <person name="Dillman A.R."/>
            <person name="Macchietto M."/>
            <person name="Porter C.F."/>
            <person name="Rogers A."/>
            <person name="Williams B."/>
            <person name="Antoshechkin I."/>
            <person name="Lee M.M."/>
            <person name="Goodwin Z."/>
            <person name="Lu X."/>
            <person name="Lewis E.E."/>
            <person name="Goodrich-Blair H."/>
            <person name="Stock S.P."/>
            <person name="Adams B.J."/>
            <person name="Sternberg P.W."/>
            <person name="Mortazavi A."/>
        </authorList>
    </citation>
    <scope>NUCLEOTIDE SEQUENCE [LARGE SCALE GENOMIC DNA]</scope>
    <source>
        <strain evidence="2 3">ALL</strain>
    </source>
</reference>
<sequence>MGESTPKVPGILKFDVFQCGDIDEASSADGFLYRFASSEGNVKYYACEKAPGCPARVVLCYDGQGIRLVPTAATSRSSRKRRRVKMCGSTEVKLKSANTRIKKIREWSGVDFIRIWKKRSLRSLNSGQSSNNPEEEVEKVASEPASTKPSESLENGQPKINEGICVVKISLPFDSPSRKSLRFNLAAPPTLEQMIRKVYEEHASRFDGEETVRAAVLDWMPDEEEHPLDVAERVQEWSRYEFLLFCDNRIIEKSLIIKGNAEKGAATLQLLLEDSDLPRIEKHIDFDLSSPVNLYESLQTHFDEHFRGNDCVTSDVVQGAIFRFDPESEEFEEVDEREDFFENNKKYRFVYYNGNAPSSAYVVYERVITMDYATNDPISAVLDNNNYARKTTSAFCDEPRPSVTKVLNLICPKRCTSENRQWRCFVCRKIVHFDGLKRFYCSCGGWIATSTSFRCSNHLHVSSIGFVSFNNFATMEHFMKPSGSTHSRPSGSTTSGPRSTSFKPSQLPTYERVANRGRTTPRDQNQQRREQPQPQRRGSSSSIMGGIQRAASKISREFKDVFKL</sequence>
<feature type="compositionally biased region" description="Polar residues" evidence="1">
    <location>
        <begin position="144"/>
        <end position="155"/>
    </location>
</feature>
<reference evidence="2 3" key="2">
    <citation type="journal article" date="2019" name="G3 (Bethesda)">
        <title>Hybrid Assembly of the Genome of the Entomopathogenic Nematode Steinernema carpocapsae Identifies the X-Chromosome.</title>
        <authorList>
            <person name="Serra L."/>
            <person name="Macchietto M."/>
            <person name="Macias-Munoz A."/>
            <person name="McGill C.J."/>
            <person name="Rodriguez I.M."/>
            <person name="Rodriguez B."/>
            <person name="Murad R."/>
            <person name="Mortazavi A."/>
        </authorList>
    </citation>
    <scope>NUCLEOTIDE SEQUENCE [LARGE SCALE GENOMIC DNA]</scope>
    <source>
        <strain evidence="2 3">ALL</strain>
    </source>
</reference>
<name>A0A4U5PDU8_STECR</name>
<gene>
    <name evidence="2" type="ORF">L596_008526</name>
</gene>